<dbReference type="AlphaFoldDB" id="A0A368GJX6"/>
<dbReference type="Proteomes" id="UP000252519">
    <property type="component" value="Unassembled WGS sequence"/>
</dbReference>
<reference evidence="1 2" key="1">
    <citation type="submission" date="2014-10" db="EMBL/GenBank/DDBJ databases">
        <title>Draft genome of the hookworm Ancylostoma caninum.</title>
        <authorList>
            <person name="Mitreva M."/>
        </authorList>
    </citation>
    <scope>NUCLEOTIDE SEQUENCE [LARGE SCALE GENOMIC DNA]</scope>
    <source>
        <strain evidence="1 2">Baltimore</strain>
    </source>
</reference>
<proteinExistence type="predicted"/>
<protein>
    <submittedName>
        <fullName evidence="1">Uncharacterized protein</fullName>
    </submittedName>
</protein>
<gene>
    <name evidence="1" type="ORF">ANCCAN_09328</name>
</gene>
<organism evidence="1 2">
    <name type="scientific">Ancylostoma caninum</name>
    <name type="common">Dog hookworm</name>
    <dbReference type="NCBI Taxonomy" id="29170"/>
    <lineage>
        <taxon>Eukaryota</taxon>
        <taxon>Metazoa</taxon>
        <taxon>Ecdysozoa</taxon>
        <taxon>Nematoda</taxon>
        <taxon>Chromadorea</taxon>
        <taxon>Rhabditida</taxon>
        <taxon>Rhabditina</taxon>
        <taxon>Rhabditomorpha</taxon>
        <taxon>Strongyloidea</taxon>
        <taxon>Ancylostomatidae</taxon>
        <taxon>Ancylostomatinae</taxon>
        <taxon>Ancylostoma</taxon>
    </lineage>
</organism>
<dbReference type="EMBL" id="JOJR01000123">
    <property type="protein sequence ID" value="RCN44683.1"/>
    <property type="molecule type" value="Genomic_DNA"/>
</dbReference>
<comment type="caution">
    <text evidence="1">The sequence shown here is derived from an EMBL/GenBank/DDBJ whole genome shotgun (WGS) entry which is preliminary data.</text>
</comment>
<feature type="non-terminal residue" evidence="1">
    <location>
        <position position="65"/>
    </location>
</feature>
<accession>A0A368GJX6</accession>
<sequence>MVLIGVIVTAVVAVRLGHMEKQVERAQAQLPRNVKEALDINKSLLVNQIATALWAGLFLPYPVHK</sequence>
<name>A0A368GJX6_ANCCA</name>
<evidence type="ECO:0000313" key="2">
    <source>
        <dbReference type="Proteomes" id="UP000252519"/>
    </source>
</evidence>
<evidence type="ECO:0000313" key="1">
    <source>
        <dbReference type="EMBL" id="RCN44683.1"/>
    </source>
</evidence>
<keyword evidence="2" id="KW-1185">Reference proteome</keyword>